<keyword evidence="1" id="KW-0472">Membrane</keyword>
<comment type="caution">
    <text evidence="2">The sequence shown here is derived from an EMBL/GenBank/DDBJ whole genome shotgun (WGS) entry which is preliminary data.</text>
</comment>
<evidence type="ECO:0000256" key="1">
    <source>
        <dbReference type="SAM" id="Phobius"/>
    </source>
</evidence>
<accession>A0A2V0RC76</accession>
<protein>
    <submittedName>
        <fullName evidence="2">VP11</fullName>
    </submittedName>
</protein>
<proteinExistence type="predicted"/>
<evidence type="ECO:0000313" key="2">
    <source>
        <dbReference type="EMBL" id="GBH22804.1"/>
    </source>
</evidence>
<feature type="transmembrane region" description="Helical" evidence="1">
    <location>
        <begin position="125"/>
        <end position="146"/>
    </location>
</feature>
<dbReference type="EMBL" id="BDQE01000100">
    <property type="protein sequence ID" value="GBH22804.1"/>
    <property type="molecule type" value="Genomic_RNA"/>
</dbReference>
<organism evidence="2">
    <name type="scientific">viral metagenome</name>
    <dbReference type="NCBI Taxonomy" id="1070528"/>
    <lineage>
        <taxon>unclassified sequences</taxon>
        <taxon>metagenomes</taxon>
        <taxon>organismal metagenomes</taxon>
    </lineage>
</organism>
<dbReference type="AlphaFoldDB" id="A0A2V0RC76"/>
<feature type="transmembrane region" description="Helical" evidence="1">
    <location>
        <begin position="95"/>
        <end position="119"/>
    </location>
</feature>
<keyword evidence="1" id="KW-0812">Transmembrane</keyword>
<reference evidence="2" key="1">
    <citation type="submission" date="2017-04" db="EMBL/GenBank/DDBJ databases">
        <title>Unveiling RNA virosphere associated with marine microorganisms.</title>
        <authorList>
            <person name="Urayama S."/>
            <person name="Takaki Y."/>
            <person name="Nishi S."/>
            <person name="Yoshida Y."/>
            <person name="Deguchi S."/>
            <person name="Takai K."/>
            <person name="Nunoura T."/>
        </authorList>
    </citation>
    <scope>NUCLEOTIDE SEQUENCE</scope>
</reference>
<sequence length="228" mass="25699">MSAKKGKTIVKRSDPAEDKVIIEFEENQEELIDLVGDEVSIPEDDFDDSLTIVSDVPGATFWSNVDNLLRAIGKDTKIQSNVFQSEYKRIIQYRMLFGVPIIILSIVSAVLAAGGLNFIPDEKSLAYTTCGISVLICIIQSGRMLIKIDERADNYQTTYKNLQRLYIEIASILKMSRHNRTSEPDAVKAGVLKRFQDIMENAMEPLSFGRELETDHILKVERKSHESA</sequence>
<keyword evidence="1" id="KW-1133">Transmembrane helix</keyword>
<name>A0A2V0RC76_9ZZZZ</name>